<dbReference type="SUPFAM" id="SSF46689">
    <property type="entry name" value="Homeodomain-like"/>
    <property type="match status" value="1"/>
</dbReference>
<keyword evidence="7" id="KW-1185">Reference proteome</keyword>
<dbReference type="SUPFAM" id="SSF48498">
    <property type="entry name" value="Tetracyclin repressor-like, C-terminal domain"/>
    <property type="match status" value="1"/>
</dbReference>
<keyword evidence="2 4" id="KW-0238">DNA-binding</keyword>
<gene>
    <name evidence="6" type="ORF">EV652_105454</name>
</gene>
<evidence type="ECO:0000256" key="1">
    <source>
        <dbReference type="ARBA" id="ARBA00023015"/>
    </source>
</evidence>
<name>A0A4R2HKA1_9ACTN</name>
<dbReference type="Proteomes" id="UP000294508">
    <property type="component" value="Unassembled WGS sequence"/>
</dbReference>
<keyword evidence="1" id="KW-0805">Transcription regulation</keyword>
<dbReference type="InterPro" id="IPR001647">
    <property type="entry name" value="HTH_TetR"/>
</dbReference>
<dbReference type="EMBL" id="SLWN01000005">
    <property type="protein sequence ID" value="TCO30459.1"/>
    <property type="molecule type" value="Genomic_DNA"/>
</dbReference>
<dbReference type="GO" id="GO:0045892">
    <property type="term" value="P:negative regulation of DNA-templated transcription"/>
    <property type="evidence" value="ECO:0007669"/>
    <property type="project" value="InterPro"/>
</dbReference>
<dbReference type="AlphaFoldDB" id="A0A4R2HKA1"/>
<dbReference type="InterPro" id="IPR009057">
    <property type="entry name" value="Homeodomain-like_sf"/>
</dbReference>
<dbReference type="OrthoDB" id="5242390at2"/>
<dbReference type="InterPro" id="IPR036271">
    <property type="entry name" value="Tet_transcr_reg_TetR-rel_C_sf"/>
</dbReference>
<evidence type="ECO:0000259" key="5">
    <source>
        <dbReference type="PROSITE" id="PS50977"/>
    </source>
</evidence>
<sequence>MAIPIGRRTGRPRAVTEHAILDAALSQLDAGGATAVSIRGIAAQVGIAPNAVYTYFPSKAAVLRALVERFLGDVNHDRFVDRRLPWRQRVEALGLELRTHLVAHPGAVHLILGGPMDGPNALALRESLSEVLADAGSTPDDAARASYVLLVYIFGAIALEVAELDHHTAPTEADRVTDRRAALDIISAKTYPRTTEAVGTMAKDLTTEQFLWGLTRILNGLQPQP</sequence>
<feature type="DNA-binding region" description="H-T-H motif" evidence="4">
    <location>
        <begin position="37"/>
        <end position="56"/>
    </location>
</feature>
<feature type="domain" description="HTH tetR-type" evidence="5">
    <location>
        <begin position="14"/>
        <end position="74"/>
    </location>
</feature>
<dbReference type="InterPro" id="IPR050109">
    <property type="entry name" value="HTH-type_TetR-like_transc_reg"/>
</dbReference>
<evidence type="ECO:0000256" key="4">
    <source>
        <dbReference type="PROSITE-ProRule" id="PRU00335"/>
    </source>
</evidence>
<organism evidence="6 7">
    <name type="scientific">Kribbella steppae</name>
    <dbReference type="NCBI Taxonomy" id="2512223"/>
    <lineage>
        <taxon>Bacteria</taxon>
        <taxon>Bacillati</taxon>
        <taxon>Actinomycetota</taxon>
        <taxon>Actinomycetes</taxon>
        <taxon>Propionibacteriales</taxon>
        <taxon>Kribbellaceae</taxon>
        <taxon>Kribbella</taxon>
    </lineage>
</organism>
<dbReference type="Pfam" id="PF02909">
    <property type="entry name" value="TetR_C_1"/>
    <property type="match status" value="1"/>
</dbReference>
<dbReference type="PRINTS" id="PR00455">
    <property type="entry name" value="HTHTETR"/>
</dbReference>
<dbReference type="PANTHER" id="PTHR30055:SF151">
    <property type="entry name" value="TRANSCRIPTIONAL REGULATORY PROTEIN"/>
    <property type="match status" value="1"/>
</dbReference>
<dbReference type="InterPro" id="IPR004111">
    <property type="entry name" value="Repressor_TetR_C"/>
</dbReference>
<comment type="caution">
    <text evidence="6">The sequence shown here is derived from an EMBL/GenBank/DDBJ whole genome shotgun (WGS) entry which is preliminary data.</text>
</comment>
<accession>A0A4R2HKA1</accession>
<dbReference type="PANTHER" id="PTHR30055">
    <property type="entry name" value="HTH-TYPE TRANSCRIPTIONAL REGULATOR RUTR"/>
    <property type="match status" value="1"/>
</dbReference>
<keyword evidence="3" id="KW-0804">Transcription</keyword>
<protein>
    <submittedName>
        <fullName evidence="6">TetR family transcriptional regulator</fullName>
    </submittedName>
</protein>
<evidence type="ECO:0000256" key="2">
    <source>
        <dbReference type="ARBA" id="ARBA00023125"/>
    </source>
</evidence>
<evidence type="ECO:0000313" key="7">
    <source>
        <dbReference type="Proteomes" id="UP000294508"/>
    </source>
</evidence>
<dbReference type="GO" id="GO:0000976">
    <property type="term" value="F:transcription cis-regulatory region binding"/>
    <property type="evidence" value="ECO:0007669"/>
    <property type="project" value="TreeGrafter"/>
</dbReference>
<evidence type="ECO:0000256" key="3">
    <source>
        <dbReference type="ARBA" id="ARBA00023163"/>
    </source>
</evidence>
<dbReference type="Gene3D" id="1.10.10.60">
    <property type="entry name" value="Homeodomain-like"/>
    <property type="match status" value="1"/>
</dbReference>
<dbReference type="Pfam" id="PF00440">
    <property type="entry name" value="TetR_N"/>
    <property type="match status" value="1"/>
</dbReference>
<dbReference type="GO" id="GO:0003700">
    <property type="term" value="F:DNA-binding transcription factor activity"/>
    <property type="evidence" value="ECO:0007669"/>
    <property type="project" value="TreeGrafter"/>
</dbReference>
<evidence type="ECO:0000313" key="6">
    <source>
        <dbReference type="EMBL" id="TCO30459.1"/>
    </source>
</evidence>
<dbReference type="Gene3D" id="1.10.357.10">
    <property type="entry name" value="Tetracycline Repressor, domain 2"/>
    <property type="match status" value="1"/>
</dbReference>
<proteinExistence type="predicted"/>
<reference evidence="6 7" key="1">
    <citation type="journal article" date="2015" name="Stand. Genomic Sci.">
        <title>Genomic Encyclopedia of Bacterial and Archaeal Type Strains, Phase III: the genomes of soil and plant-associated and newly described type strains.</title>
        <authorList>
            <person name="Whitman W.B."/>
            <person name="Woyke T."/>
            <person name="Klenk H.P."/>
            <person name="Zhou Y."/>
            <person name="Lilburn T.G."/>
            <person name="Beck B.J."/>
            <person name="De Vos P."/>
            <person name="Vandamme P."/>
            <person name="Eisen J.A."/>
            <person name="Garrity G."/>
            <person name="Hugenholtz P."/>
            <person name="Kyrpides N.C."/>
        </authorList>
    </citation>
    <scope>NUCLEOTIDE SEQUENCE [LARGE SCALE GENOMIC DNA]</scope>
    <source>
        <strain evidence="6 7">VKM Ac-2572</strain>
    </source>
</reference>
<dbReference type="RefSeq" id="WP_132210115.1">
    <property type="nucleotide sequence ID" value="NZ_SLWN01000005.1"/>
</dbReference>
<dbReference type="PROSITE" id="PS50977">
    <property type="entry name" value="HTH_TETR_2"/>
    <property type="match status" value="1"/>
</dbReference>